<dbReference type="EMBL" id="FPBA01000004">
    <property type="protein sequence ID" value="SFT55475.1"/>
    <property type="molecule type" value="Genomic_DNA"/>
</dbReference>
<protein>
    <recommendedName>
        <fullName evidence="4">Replication-relaxation</fullName>
    </recommendedName>
</protein>
<name>A0A1I6YYC8_9ACTN</name>
<proteinExistence type="predicted"/>
<organism evidence="2 3">
    <name type="scientific">Geodermatophilus amargosae</name>
    <dbReference type="NCBI Taxonomy" id="1296565"/>
    <lineage>
        <taxon>Bacteria</taxon>
        <taxon>Bacillati</taxon>
        <taxon>Actinomycetota</taxon>
        <taxon>Actinomycetes</taxon>
        <taxon>Geodermatophilales</taxon>
        <taxon>Geodermatophilaceae</taxon>
        <taxon>Geodermatophilus</taxon>
    </lineage>
</organism>
<feature type="compositionally biased region" description="Basic and acidic residues" evidence="1">
    <location>
        <begin position="25"/>
        <end position="35"/>
    </location>
</feature>
<dbReference type="Proteomes" id="UP000199546">
    <property type="component" value="Unassembled WGS sequence"/>
</dbReference>
<gene>
    <name evidence="2" type="ORF">SAMN05660657_01485</name>
</gene>
<accession>A0A1I6YYC8</accession>
<evidence type="ECO:0008006" key="4">
    <source>
        <dbReference type="Google" id="ProtNLM"/>
    </source>
</evidence>
<reference evidence="3" key="1">
    <citation type="submission" date="2016-10" db="EMBL/GenBank/DDBJ databases">
        <authorList>
            <person name="Varghese N."/>
            <person name="Submissions S."/>
        </authorList>
    </citation>
    <scope>NUCLEOTIDE SEQUENCE [LARGE SCALE GENOMIC DNA]</scope>
    <source>
        <strain evidence="3">DSM 46136</strain>
    </source>
</reference>
<sequence length="399" mass="44034">MPDMDVDESVFAVPRLDDVLPPPSADDRLGQDRRNPGALPLPGATAPPLPPRRDQFTPQSALVVPVGQQSALRRQTTTGRVRLQARDVEVVCWLARVRYATTPQMMRRLWPAQAMPTRQAAARLLGRLRTLGLVEMQQVLKGVHVYQPTRQGYEMAESAGVVTKYLPRPSPGTLEHTLSLNDLLISWEMGEGWLPDGFPRPVTVVTEREITAADKAPATNQPSGVGLQWSAKGNLKASARDEPVHGYLDVHGRRRYPDALILPVGWERGMSVRGAIAVEYERSEKEAPDYRVLMRGYRRATIRGKYAHVLYISPRDALLNKVAQAAEDVNAPPGMLQILRAPEALWGEQPQRTTPGQLDRDGSCASVVQRLSGLPKDHLIAYLVARGLADDALEDLTAT</sequence>
<evidence type="ECO:0000256" key="1">
    <source>
        <dbReference type="SAM" id="MobiDB-lite"/>
    </source>
</evidence>
<dbReference type="AlphaFoldDB" id="A0A1I6YYC8"/>
<feature type="region of interest" description="Disordered" evidence="1">
    <location>
        <begin position="1"/>
        <end position="56"/>
    </location>
</feature>
<evidence type="ECO:0000313" key="3">
    <source>
        <dbReference type="Proteomes" id="UP000199546"/>
    </source>
</evidence>
<keyword evidence="3" id="KW-1185">Reference proteome</keyword>
<evidence type="ECO:0000313" key="2">
    <source>
        <dbReference type="EMBL" id="SFT55475.1"/>
    </source>
</evidence>